<feature type="region of interest" description="Disordered" evidence="2">
    <location>
        <begin position="526"/>
        <end position="561"/>
    </location>
</feature>
<dbReference type="AlphaFoldDB" id="A0A9W7B2F8"/>
<comment type="caution">
    <text evidence="3">The sequence shown here is derived from an EMBL/GenBank/DDBJ whole genome shotgun (WGS) entry which is preliminary data.</text>
</comment>
<feature type="compositionally biased region" description="Basic and acidic residues" evidence="2">
    <location>
        <begin position="371"/>
        <end position="381"/>
    </location>
</feature>
<dbReference type="OrthoDB" id="192826at2759"/>
<feature type="compositionally biased region" description="Basic and acidic residues" evidence="2">
    <location>
        <begin position="165"/>
        <end position="188"/>
    </location>
</feature>
<gene>
    <name evidence="3" type="ORF">TrST_g13938</name>
</gene>
<feature type="compositionally biased region" description="Polar residues" evidence="2">
    <location>
        <begin position="19"/>
        <end position="51"/>
    </location>
</feature>
<feature type="compositionally biased region" description="Polar residues" evidence="2">
    <location>
        <begin position="1"/>
        <end position="10"/>
    </location>
</feature>
<evidence type="ECO:0000313" key="4">
    <source>
        <dbReference type="Proteomes" id="UP001165085"/>
    </source>
</evidence>
<name>A0A9W7B2F8_9STRA</name>
<feature type="region of interest" description="Disordered" evidence="2">
    <location>
        <begin position="1"/>
        <end position="75"/>
    </location>
</feature>
<comment type="similarity">
    <text evidence="1">Belongs to the FAM227 family.</text>
</comment>
<feature type="compositionally biased region" description="Gly residues" evidence="2">
    <location>
        <begin position="529"/>
        <end position="550"/>
    </location>
</feature>
<sequence length="561" mass="61954">MKSMRTSVSSFKGGHKQRNNNMTSGNLHNSSSSRANPRLSPTISLTSSVPSVHSPAARASPTGSTSGRDSPGAFLTDIDFGSSSLRFSKASAVEDATVPAFDPRGPTQPPNNNFLQIRENIMQTFPGATGSSRKFWTNSLSMPEYKDLCYDGFWWVMENVIKVQQREKEREKAEKREKREKGARRGESAEAPLEETWKGEATNRNTAKTLAATTKRREADPNMTKYDTPLFSRMATNYVRMFEKVPFAKKDYFFGHFPDVMSFTLLLSYHSAYPRSKSKIDDDSFKQTLLDLCNEWTTGFRTSSVALKGQHWVVDFDMNEGNKMDTATRLKQMDTSMSPSTPGSGGVAGRRKLVLNSRAGKRATSGADPASETKEDNERHTRPIRLPHTLCHSPFVRTYMSKISGPPSQTLSFKVGLTFAPSRPVITYDNSKTSQKAKWHANNQEANRGTNGDLSMVKTFTKQAENSCDSLMTSYEDSQKEFKAHLEETRVWEKVVLKELRAREQSMAKAERTEFANVLVCKALEKDTNGGGGGATGTGTGAGAGAGGAEGGRRKRGGEDI</sequence>
<feature type="region of interest" description="Disordered" evidence="2">
    <location>
        <begin position="165"/>
        <end position="200"/>
    </location>
</feature>
<organism evidence="3 4">
    <name type="scientific">Triparma strigata</name>
    <dbReference type="NCBI Taxonomy" id="1606541"/>
    <lineage>
        <taxon>Eukaryota</taxon>
        <taxon>Sar</taxon>
        <taxon>Stramenopiles</taxon>
        <taxon>Ochrophyta</taxon>
        <taxon>Bolidophyceae</taxon>
        <taxon>Parmales</taxon>
        <taxon>Triparmaceae</taxon>
        <taxon>Triparma</taxon>
    </lineage>
</organism>
<feature type="region of interest" description="Disordered" evidence="2">
    <location>
        <begin position="356"/>
        <end position="383"/>
    </location>
</feature>
<dbReference type="InterPro" id="IPR029417">
    <property type="entry name" value="FAM227"/>
</dbReference>
<accession>A0A9W7B2F8</accession>
<dbReference type="EMBL" id="BRXY01000226">
    <property type="protein sequence ID" value="GMH78714.1"/>
    <property type="molecule type" value="Genomic_DNA"/>
</dbReference>
<dbReference type="Pfam" id="PF14922">
    <property type="entry name" value="FWWh"/>
    <property type="match status" value="1"/>
</dbReference>
<reference evidence="4" key="1">
    <citation type="journal article" date="2023" name="Commun. Biol.">
        <title>Genome analysis of Parmales, the sister group of diatoms, reveals the evolutionary specialization of diatoms from phago-mixotrophs to photoautotrophs.</title>
        <authorList>
            <person name="Ban H."/>
            <person name="Sato S."/>
            <person name="Yoshikawa S."/>
            <person name="Yamada K."/>
            <person name="Nakamura Y."/>
            <person name="Ichinomiya M."/>
            <person name="Sato N."/>
            <person name="Blanc-Mathieu R."/>
            <person name="Endo H."/>
            <person name="Kuwata A."/>
            <person name="Ogata H."/>
        </authorList>
    </citation>
    <scope>NUCLEOTIDE SEQUENCE [LARGE SCALE GENOMIC DNA]</scope>
    <source>
        <strain evidence="4">NIES 3701</strain>
    </source>
</reference>
<proteinExistence type="inferred from homology"/>
<evidence type="ECO:0000256" key="2">
    <source>
        <dbReference type="SAM" id="MobiDB-lite"/>
    </source>
</evidence>
<dbReference type="PANTHER" id="PTHR33560">
    <property type="entry name" value="PROTEIN FAM227B"/>
    <property type="match status" value="1"/>
</dbReference>
<dbReference type="PANTHER" id="PTHR33560:SF1">
    <property type="entry name" value="PROTEIN FAM227A"/>
    <property type="match status" value="1"/>
</dbReference>
<evidence type="ECO:0000313" key="3">
    <source>
        <dbReference type="EMBL" id="GMH78714.1"/>
    </source>
</evidence>
<keyword evidence="4" id="KW-1185">Reference proteome</keyword>
<evidence type="ECO:0000256" key="1">
    <source>
        <dbReference type="ARBA" id="ARBA00008666"/>
    </source>
</evidence>
<dbReference type="Proteomes" id="UP001165085">
    <property type="component" value="Unassembled WGS sequence"/>
</dbReference>
<protein>
    <submittedName>
        <fullName evidence="3">Uncharacterized protein</fullName>
    </submittedName>
</protein>